<reference evidence="1 2" key="1">
    <citation type="submission" date="2024-01" db="EMBL/GenBank/DDBJ databases">
        <title>The complete chloroplast genome sequence of Lithospermum erythrorhizon: insights into the phylogenetic relationship among Boraginaceae species and the maternal lineages of purple gromwells.</title>
        <authorList>
            <person name="Okada T."/>
            <person name="Watanabe K."/>
        </authorList>
    </citation>
    <scope>NUCLEOTIDE SEQUENCE [LARGE SCALE GENOMIC DNA]</scope>
</reference>
<organism evidence="1 2">
    <name type="scientific">Lithospermum erythrorhizon</name>
    <name type="common">Purple gromwell</name>
    <name type="synonym">Lithospermum officinale var. erythrorhizon</name>
    <dbReference type="NCBI Taxonomy" id="34254"/>
    <lineage>
        <taxon>Eukaryota</taxon>
        <taxon>Viridiplantae</taxon>
        <taxon>Streptophyta</taxon>
        <taxon>Embryophyta</taxon>
        <taxon>Tracheophyta</taxon>
        <taxon>Spermatophyta</taxon>
        <taxon>Magnoliopsida</taxon>
        <taxon>eudicotyledons</taxon>
        <taxon>Gunneridae</taxon>
        <taxon>Pentapetalae</taxon>
        <taxon>asterids</taxon>
        <taxon>lamiids</taxon>
        <taxon>Boraginales</taxon>
        <taxon>Boraginaceae</taxon>
        <taxon>Boraginoideae</taxon>
        <taxon>Lithospermeae</taxon>
        <taxon>Lithospermum</taxon>
    </lineage>
</organism>
<accession>A0AAV3R0A4</accession>
<name>A0AAV3R0A4_LITER</name>
<evidence type="ECO:0000313" key="2">
    <source>
        <dbReference type="Proteomes" id="UP001454036"/>
    </source>
</evidence>
<evidence type="ECO:0000313" key="1">
    <source>
        <dbReference type="EMBL" id="GAA0169739.1"/>
    </source>
</evidence>
<dbReference type="EMBL" id="BAABME010006959">
    <property type="protein sequence ID" value="GAA0169739.1"/>
    <property type="molecule type" value="Genomic_DNA"/>
</dbReference>
<sequence>MPGLPLYLFNEEASLSVSNTVGKPISLDNNNVRHFKLGIASVCVEMDVSNPRMNETCIGFEQNDIQEEGEVMKEQEGLWQKIVYDDICDYCTSCFHLVHKDSQCKHSKGKQVHPSQPPALSCANLVVHTKVPKSKNGLPRPIKWVQAS</sequence>
<keyword evidence="2" id="KW-1185">Reference proteome</keyword>
<dbReference type="PANTHER" id="PTHR31286:SF180">
    <property type="entry name" value="OS10G0362600 PROTEIN"/>
    <property type="match status" value="1"/>
</dbReference>
<dbReference type="PANTHER" id="PTHR31286">
    <property type="entry name" value="GLYCINE-RICH CELL WALL STRUCTURAL PROTEIN 1.8-LIKE"/>
    <property type="match status" value="1"/>
</dbReference>
<dbReference type="InterPro" id="IPR040256">
    <property type="entry name" value="At4g02000-like"/>
</dbReference>
<protein>
    <submittedName>
        <fullName evidence="1">Uncharacterized protein</fullName>
    </submittedName>
</protein>
<proteinExistence type="predicted"/>
<dbReference type="AlphaFoldDB" id="A0AAV3R0A4"/>
<dbReference type="Proteomes" id="UP001454036">
    <property type="component" value="Unassembled WGS sequence"/>
</dbReference>
<comment type="caution">
    <text evidence="1">The sequence shown here is derived from an EMBL/GenBank/DDBJ whole genome shotgun (WGS) entry which is preliminary data.</text>
</comment>
<gene>
    <name evidence="1" type="ORF">LIER_24154</name>
</gene>